<reference evidence="2" key="1">
    <citation type="submission" date="2019-04" db="EMBL/GenBank/DDBJ databases">
        <title>An insight into the mialome of Ixodes scapularis.</title>
        <authorList>
            <person name="Ribeiro J.M."/>
            <person name="Mather T.N."/>
            <person name="Karim S."/>
        </authorList>
    </citation>
    <scope>NUCLEOTIDE SEQUENCE</scope>
</reference>
<evidence type="ECO:0000256" key="1">
    <source>
        <dbReference type="SAM" id="Phobius"/>
    </source>
</evidence>
<proteinExistence type="predicted"/>
<accession>A0A4D5REH6</accession>
<organism evidence="2">
    <name type="scientific">Ixodes scapularis</name>
    <name type="common">Black-legged tick</name>
    <name type="synonym">Deer tick</name>
    <dbReference type="NCBI Taxonomy" id="6945"/>
    <lineage>
        <taxon>Eukaryota</taxon>
        <taxon>Metazoa</taxon>
        <taxon>Ecdysozoa</taxon>
        <taxon>Arthropoda</taxon>
        <taxon>Chelicerata</taxon>
        <taxon>Arachnida</taxon>
        <taxon>Acari</taxon>
        <taxon>Parasitiformes</taxon>
        <taxon>Ixodida</taxon>
        <taxon>Ixodoidea</taxon>
        <taxon>Ixodidae</taxon>
        <taxon>Ixodinae</taxon>
        <taxon>Ixodes</taxon>
    </lineage>
</organism>
<feature type="transmembrane region" description="Helical" evidence="1">
    <location>
        <begin position="7"/>
        <end position="25"/>
    </location>
</feature>
<keyword evidence="1" id="KW-0812">Transmembrane</keyword>
<evidence type="ECO:0000313" key="2">
    <source>
        <dbReference type="EMBL" id="MOY35264.1"/>
    </source>
</evidence>
<name>A0A4D5REH6_IXOSC</name>
<protein>
    <submittedName>
        <fullName evidence="2">Putative secreted protein</fullName>
    </submittedName>
</protein>
<dbReference type="EMBL" id="GHJT01001293">
    <property type="protein sequence ID" value="MOY35264.1"/>
    <property type="molecule type" value="Transcribed_RNA"/>
</dbReference>
<keyword evidence="1" id="KW-0472">Membrane</keyword>
<keyword evidence="1" id="KW-1133">Transmembrane helix</keyword>
<dbReference type="AlphaFoldDB" id="A0A4D5REH6"/>
<sequence length="113" mass="12493">MYLDLSLWVRFVHLVFRLFICNYLYTFAVHHVSSISASLCSKITLLIASLLSKDAQPISPCTPSFGVFPCAPNANLPTLLCRISNPAFISDLVHNTTFPNDSFGTMTPHDCSP</sequence>